<sequence>MGKGGRGKGGYPWWEHIKPKDGGGSWQNETAAPRKAPSGPLSGLQKHLQGLEGRQYPSYKDLCGGGWDIEQRSMTVFFDRVQGDAYAPPSWIRARVPMSAAKFPPAYVTESRIRNTALCDFVTRVLSDRLRGGGGTDWTQVVQGGGWSGSKGGDLQIDTPGQYVLERSSVVAKAEFIEARVTLALPARGRSIEGYRAADIVGGLCEAVEGSLFYKSLDAAALQSHIEAVEDQDALRKQLSGLGLVAFVGNGAILPRKSGVDDRPMTTKDSPNLVTFESPTSMEVTVSLPHAGDVTGMGIQKGVTLIVGGGFHGKSTLLQGTGLHFSKKPGNVAEAGMKFDSEAEALQLGIYNKVPGDGREHVVCDPQAVKIRAEDGRSVKSADISPFINNLPFGKQTQQFSTGDASGSTSQAANIVEALEVGCTTLLVDEDTCATNFMIRDEKMKALVAPDKEPITAFVCKVRSLLEEQGVSTVLVVGGSGDFFSVADSVIMMDEYVANDVTKRAREIGQKSAPPTQAAFGKVARRRLQPSGLAADGKVAARSLRCIQYGDTEVELSCVEQLVEISQARAIGDALQLLGDGHLVKGGRPLTSVMSDLEQQIHAEGKPVGEQGLDSLSRFREPCPFYA</sequence>
<accession>A0A1Q9DUW6</accession>
<feature type="domain" description="MRB1590-like C-terminal" evidence="4">
    <location>
        <begin position="538"/>
        <end position="622"/>
    </location>
</feature>
<dbReference type="InterPro" id="IPR046833">
    <property type="entry name" value="ABC_N"/>
</dbReference>
<dbReference type="EMBL" id="LSRX01000379">
    <property type="protein sequence ID" value="OLP98969.1"/>
    <property type="molecule type" value="Genomic_DNA"/>
</dbReference>
<dbReference type="PANTHER" id="PTHR38149">
    <property type="entry name" value="ATPASE"/>
    <property type="match status" value="1"/>
</dbReference>
<dbReference type="Pfam" id="PF09818">
    <property type="entry name" value="ABC_ATPase"/>
    <property type="match status" value="2"/>
</dbReference>
<keyword evidence="6" id="KW-1185">Reference proteome</keyword>
<dbReference type="OMA" id="IRDRRMQ"/>
<dbReference type="Pfam" id="PF21117">
    <property type="entry name" value="MRB1590_C"/>
    <property type="match status" value="1"/>
</dbReference>
<evidence type="ECO:0000259" key="2">
    <source>
        <dbReference type="Pfam" id="PF09818"/>
    </source>
</evidence>
<feature type="region of interest" description="Disordered" evidence="1">
    <location>
        <begin position="1"/>
        <end position="42"/>
    </location>
</feature>
<feature type="compositionally biased region" description="Gly residues" evidence="1">
    <location>
        <begin position="1"/>
        <end position="10"/>
    </location>
</feature>
<protein>
    <recommendedName>
        <fullName evidence="7">ATPase</fullName>
    </recommendedName>
</protein>
<dbReference type="InterPro" id="IPR046834">
    <property type="entry name" value="ABC_ATPase_C"/>
</dbReference>
<feature type="domain" description="ATPase of the ABC class C-terminal" evidence="2">
    <location>
        <begin position="344"/>
        <end position="517"/>
    </location>
</feature>
<evidence type="ECO:0000313" key="5">
    <source>
        <dbReference type="EMBL" id="OLP98969.1"/>
    </source>
</evidence>
<feature type="domain" description="ATPase of the ABC class C-terminal" evidence="2">
    <location>
        <begin position="219"/>
        <end position="319"/>
    </location>
</feature>
<comment type="caution">
    <text evidence="5">The sequence shown here is derived from an EMBL/GenBank/DDBJ whole genome shotgun (WGS) entry which is preliminary data.</text>
</comment>
<evidence type="ECO:0000313" key="6">
    <source>
        <dbReference type="Proteomes" id="UP000186817"/>
    </source>
</evidence>
<evidence type="ECO:0008006" key="7">
    <source>
        <dbReference type="Google" id="ProtNLM"/>
    </source>
</evidence>
<evidence type="ECO:0000259" key="4">
    <source>
        <dbReference type="Pfam" id="PF21117"/>
    </source>
</evidence>
<dbReference type="AlphaFoldDB" id="A0A1Q9DUW6"/>
<feature type="domain" description="ATPase of the ABC class N-terminal" evidence="3">
    <location>
        <begin position="43"/>
        <end position="213"/>
    </location>
</feature>
<name>A0A1Q9DUW6_SYMMI</name>
<dbReference type="InterPro" id="IPR049069">
    <property type="entry name" value="MRB1590-like_C"/>
</dbReference>
<dbReference type="Pfam" id="PF20446">
    <property type="entry name" value="ABC_N"/>
    <property type="match status" value="1"/>
</dbReference>
<dbReference type="PANTHER" id="PTHR38149:SF1">
    <property type="entry name" value="ATPASE"/>
    <property type="match status" value="1"/>
</dbReference>
<evidence type="ECO:0000256" key="1">
    <source>
        <dbReference type="SAM" id="MobiDB-lite"/>
    </source>
</evidence>
<dbReference type="InterPro" id="IPR019195">
    <property type="entry name" value="ABC_ATPase_put"/>
</dbReference>
<gene>
    <name evidence="5" type="ORF">AK812_SmicGene18538</name>
</gene>
<proteinExistence type="predicted"/>
<dbReference type="Proteomes" id="UP000186817">
    <property type="component" value="Unassembled WGS sequence"/>
</dbReference>
<dbReference type="OrthoDB" id="189459at2759"/>
<evidence type="ECO:0000259" key="3">
    <source>
        <dbReference type="Pfam" id="PF20446"/>
    </source>
</evidence>
<organism evidence="5 6">
    <name type="scientific">Symbiodinium microadriaticum</name>
    <name type="common">Dinoflagellate</name>
    <name type="synonym">Zooxanthella microadriatica</name>
    <dbReference type="NCBI Taxonomy" id="2951"/>
    <lineage>
        <taxon>Eukaryota</taxon>
        <taxon>Sar</taxon>
        <taxon>Alveolata</taxon>
        <taxon>Dinophyceae</taxon>
        <taxon>Suessiales</taxon>
        <taxon>Symbiodiniaceae</taxon>
        <taxon>Symbiodinium</taxon>
    </lineage>
</organism>
<reference evidence="5 6" key="1">
    <citation type="submission" date="2016-02" db="EMBL/GenBank/DDBJ databases">
        <title>Genome analysis of coral dinoflagellate symbionts highlights evolutionary adaptations to a symbiotic lifestyle.</title>
        <authorList>
            <person name="Aranda M."/>
            <person name="Li Y."/>
            <person name="Liew Y.J."/>
            <person name="Baumgarten S."/>
            <person name="Simakov O."/>
            <person name="Wilson M."/>
            <person name="Piel J."/>
            <person name="Ashoor H."/>
            <person name="Bougouffa S."/>
            <person name="Bajic V.B."/>
            <person name="Ryu T."/>
            <person name="Ravasi T."/>
            <person name="Bayer T."/>
            <person name="Micklem G."/>
            <person name="Kim H."/>
            <person name="Bhak J."/>
            <person name="Lajeunesse T.C."/>
            <person name="Voolstra C.R."/>
        </authorList>
    </citation>
    <scope>NUCLEOTIDE SEQUENCE [LARGE SCALE GENOMIC DNA]</scope>
    <source>
        <strain evidence="5 6">CCMP2467</strain>
    </source>
</reference>